<feature type="signal peptide" evidence="3">
    <location>
        <begin position="1"/>
        <end position="32"/>
    </location>
</feature>
<dbReference type="Pfam" id="PF24547">
    <property type="entry name" value="DUF7601"/>
    <property type="match status" value="1"/>
</dbReference>
<gene>
    <name evidence="5" type="ORF">FYJ79_11800</name>
</gene>
<evidence type="ECO:0000256" key="2">
    <source>
        <dbReference type="SAM" id="Phobius"/>
    </source>
</evidence>
<feature type="domain" description="DUF7601" evidence="4">
    <location>
        <begin position="235"/>
        <end position="347"/>
    </location>
</feature>
<dbReference type="AlphaFoldDB" id="A0A844FVZ7"/>
<protein>
    <recommendedName>
        <fullName evidence="4">DUF7601 domain-containing protein</fullName>
    </recommendedName>
</protein>
<dbReference type="InterPro" id="IPR022464">
    <property type="entry name" value="Strep_pil_isopept_link"/>
</dbReference>
<dbReference type="RefSeq" id="WP_154518778.1">
    <property type="nucleotide sequence ID" value="NZ_VUNM01000047.1"/>
</dbReference>
<keyword evidence="3" id="KW-0732">Signal</keyword>
<dbReference type="Proteomes" id="UP000442619">
    <property type="component" value="Unassembled WGS sequence"/>
</dbReference>
<dbReference type="Gene3D" id="2.60.40.3050">
    <property type="match status" value="1"/>
</dbReference>
<keyword evidence="2" id="KW-0812">Transmembrane</keyword>
<evidence type="ECO:0000256" key="3">
    <source>
        <dbReference type="SAM" id="SignalP"/>
    </source>
</evidence>
<dbReference type="EMBL" id="VUNM01000047">
    <property type="protein sequence ID" value="MST90238.1"/>
    <property type="molecule type" value="Genomic_DNA"/>
</dbReference>
<evidence type="ECO:0000313" key="6">
    <source>
        <dbReference type="Proteomes" id="UP000442619"/>
    </source>
</evidence>
<feature type="region of interest" description="Disordered" evidence="1">
    <location>
        <begin position="114"/>
        <end position="142"/>
    </location>
</feature>
<name>A0A844FVZ7_9FIRM</name>
<evidence type="ECO:0000256" key="1">
    <source>
        <dbReference type="SAM" id="MobiDB-lite"/>
    </source>
</evidence>
<feature type="transmembrane region" description="Helical" evidence="2">
    <location>
        <begin position="376"/>
        <end position="394"/>
    </location>
</feature>
<dbReference type="InterPro" id="IPR038174">
    <property type="entry name" value="Strep_pil_link_sf"/>
</dbReference>
<dbReference type="NCBIfam" id="TIGR03786">
    <property type="entry name" value="strep_pil_rpt"/>
    <property type="match status" value="1"/>
</dbReference>
<organism evidence="5 6">
    <name type="scientific">Sharpea porci</name>
    <dbReference type="NCBI Taxonomy" id="2652286"/>
    <lineage>
        <taxon>Bacteria</taxon>
        <taxon>Bacillati</taxon>
        <taxon>Bacillota</taxon>
        <taxon>Erysipelotrichia</taxon>
        <taxon>Erysipelotrichales</taxon>
        <taxon>Coprobacillaceae</taxon>
        <taxon>Sharpea</taxon>
    </lineage>
</organism>
<comment type="caution">
    <text evidence="5">The sequence shown here is derived from an EMBL/GenBank/DDBJ whole genome shotgun (WGS) entry which is preliminary data.</text>
</comment>
<keyword evidence="2" id="KW-0472">Membrane</keyword>
<accession>A0A844FVZ7</accession>
<sequence>MKKIKKTNSMKTAALIAAMTIAPMVSIVPVHAEGTTTTTPTTKTTTTTTFDKYVLMKKNANVPNATFSYTIAPLSDDEMSAVVDTNDTNLTIRKGIGKPKVSTTEFKADQTTYTKNATSTTNQGSQTYTSTEEDNVDGLNNDNKYAKTQAKVDFTGINFVQPGVYRYKITENTTSEKGITIDSSPRYLDVYVENVNGANQITGYVFHTTNAAQAKDGTKPEGKNKGFTNTYTTYNLNITNKVTGNQGYTDETFHYNVVITNLDGGEKIDVTDKDGHTIKTVTADKDGNVSFTTDVKTGDKIIINGLNNNAHYTITQTSNDYTTTATKDGSNIGLSHDGTSHTYTTPNEELTNDDTVEFTNNRSGVLPTGIYHNNRAAFAIAGIAAMGGCLAIAVKKHRKHQEDAMND</sequence>
<keyword evidence="2" id="KW-1133">Transmembrane helix</keyword>
<dbReference type="InterPro" id="IPR055382">
    <property type="entry name" value="DUF7601"/>
</dbReference>
<feature type="chain" id="PRO_5033050921" description="DUF7601 domain-containing protein" evidence="3">
    <location>
        <begin position="33"/>
        <end position="407"/>
    </location>
</feature>
<dbReference type="Gene3D" id="2.60.40.1140">
    <property type="entry name" value="Collagen-binding surface protein Cna, B-type domain"/>
    <property type="match status" value="1"/>
</dbReference>
<evidence type="ECO:0000259" key="4">
    <source>
        <dbReference type="Pfam" id="PF24547"/>
    </source>
</evidence>
<keyword evidence="6" id="KW-1185">Reference proteome</keyword>
<proteinExistence type="predicted"/>
<reference evidence="5 6" key="1">
    <citation type="submission" date="2019-08" db="EMBL/GenBank/DDBJ databases">
        <title>In-depth cultivation of the pig gut microbiome towards novel bacterial diversity and tailored functional studies.</title>
        <authorList>
            <person name="Wylensek D."/>
            <person name="Hitch T.C.A."/>
            <person name="Clavel T."/>
        </authorList>
    </citation>
    <scope>NUCLEOTIDE SEQUENCE [LARGE SCALE GENOMIC DNA]</scope>
    <source>
        <strain evidence="5 6">CA-Schmier-601-WT-3</strain>
    </source>
</reference>
<evidence type="ECO:0000313" key="5">
    <source>
        <dbReference type="EMBL" id="MST90238.1"/>
    </source>
</evidence>